<evidence type="ECO:0000256" key="1">
    <source>
        <dbReference type="SAM" id="MobiDB-lite"/>
    </source>
</evidence>
<gene>
    <name evidence="2" type="primary">jg3463</name>
    <name evidence="2" type="ORF">PAEG_LOCUS9966</name>
</gene>
<sequence length="99" mass="11219">MHATAVYRAEIASPFFNAGKCVYASPSASEAALFPEGYVGVTGIRQPEYPLKPSDVPTRRLVTGTREHLRNRPHPSQRRLPGDLFKVSKLHQRRTRKYK</sequence>
<evidence type="ECO:0000313" key="2">
    <source>
        <dbReference type="EMBL" id="CAH2231014.1"/>
    </source>
</evidence>
<dbReference type="EMBL" id="CAKXAJ010024830">
    <property type="protein sequence ID" value="CAH2231014.1"/>
    <property type="molecule type" value="Genomic_DNA"/>
</dbReference>
<name>A0A8S4R8C4_9NEOP</name>
<proteinExistence type="predicted"/>
<evidence type="ECO:0000313" key="3">
    <source>
        <dbReference type="Proteomes" id="UP000838756"/>
    </source>
</evidence>
<feature type="region of interest" description="Disordered" evidence="1">
    <location>
        <begin position="67"/>
        <end position="99"/>
    </location>
</feature>
<accession>A0A8S4R8C4</accession>
<reference evidence="2" key="1">
    <citation type="submission" date="2022-03" db="EMBL/GenBank/DDBJ databases">
        <authorList>
            <person name="Lindestad O."/>
        </authorList>
    </citation>
    <scope>NUCLEOTIDE SEQUENCE</scope>
</reference>
<dbReference type="Proteomes" id="UP000838756">
    <property type="component" value="Unassembled WGS sequence"/>
</dbReference>
<feature type="compositionally biased region" description="Basic residues" evidence="1">
    <location>
        <begin position="88"/>
        <end position="99"/>
    </location>
</feature>
<organism evidence="2 3">
    <name type="scientific">Pararge aegeria aegeria</name>
    <dbReference type="NCBI Taxonomy" id="348720"/>
    <lineage>
        <taxon>Eukaryota</taxon>
        <taxon>Metazoa</taxon>
        <taxon>Ecdysozoa</taxon>
        <taxon>Arthropoda</taxon>
        <taxon>Hexapoda</taxon>
        <taxon>Insecta</taxon>
        <taxon>Pterygota</taxon>
        <taxon>Neoptera</taxon>
        <taxon>Endopterygota</taxon>
        <taxon>Lepidoptera</taxon>
        <taxon>Glossata</taxon>
        <taxon>Ditrysia</taxon>
        <taxon>Papilionoidea</taxon>
        <taxon>Nymphalidae</taxon>
        <taxon>Satyrinae</taxon>
        <taxon>Satyrini</taxon>
        <taxon>Parargina</taxon>
        <taxon>Pararge</taxon>
    </lineage>
</organism>
<comment type="caution">
    <text evidence="2">The sequence shown here is derived from an EMBL/GenBank/DDBJ whole genome shotgun (WGS) entry which is preliminary data.</text>
</comment>
<dbReference type="AlphaFoldDB" id="A0A8S4R8C4"/>
<keyword evidence="3" id="KW-1185">Reference proteome</keyword>
<protein>
    <submittedName>
        <fullName evidence="2">Jg3463 protein</fullName>
    </submittedName>
</protein>